<reference evidence="1" key="1">
    <citation type="submission" date="2019-08" db="EMBL/GenBank/DDBJ databases">
        <authorList>
            <person name="Kucharzyk K."/>
            <person name="Murdoch R.W."/>
            <person name="Higgins S."/>
            <person name="Loffler F."/>
        </authorList>
    </citation>
    <scope>NUCLEOTIDE SEQUENCE</scope>
</reference>
<dbReference type="EMBL" id="VSSQ01004541">
    <property type="protein sequence ID" value="MPM25629.1"/>
    <property type="molecule type" value="Genomic_DNA"/>
</dbReference>
<organism evidence="1">
    <name type="scientific">bioreactor metagenome</name>
    <dbReference type="NCBI Taxonomy" id="1076179"/>
    <lineage>
        <taxon>unclassified sequences</taxon>
        <taxon>metagenomes</taxon>
        <taxon>ecological metagenomes</taxon>
    </lineage>
</organism>
<dbReference type="AlphaFoldDB" id="A0A644YBF3"/>
<proteinExistence type="predicted"/>
<name>A0A644YBF3_9ZZZZ</name>
<evidence type="ECO:0000313" key="1">
    <source>
        <dbReference type="EMBL" id="MPM25629.1"/>
    </source>
</evidence>
<sequence>MAFALILTSSCGPNMYSTRSSGSDNSAFIIVLNSGAEFANVVVDVDGELFRVEKVYKEKDARKAPVIEIEPGEHIIKVTSNGEELVSERVYLGLRETKKIVLK</sequence>
<accession>A0A644YBF3</accession>
<gene>
    <name evidence="1" type="ORF">SDC9_72126</name>
</gene>
<protein>
    <recommendedName>
        <fullName evidence="2">PEGA domain-containing protein</fullName>
    </recommendedName>
</protein>
<comment type="caution">
    <text evidence="1">The sequence shown here is derived from an EMBL/GenBank/DDBJ whole genome shotgun (WGS) entry which is preliminary data.</text>
</comment>
<evidence type="ECO:0008006" key="2">
    <source>
        <dbReference type="Google" id="ProtNLM"/>
    </source>
</evidence>